<dbReference type="Pfam" id="PF07841">
    <property type="entry name" value="DM4_12"/>
    <property type="match status" value="1"/>
</dbReference>
<dbReference type="VEuPathDB" id="VectorBase:CPIJ000381"/>
<organism>
    <name type="scientific">Culex quinquefasciatus</name>
    <name type="common">Southern house mosquito</name>
    <name type="synonym">Culex pungens</name>
    <dbReference type="NCBI Taxonomy" id="7176"/>
    <lineage>
        <taxon>Eukaryota</taxon>
        <taxon>Metazoa</taxon>
        <taxon>Ecdysozoa</taxon>
        <taxon>Arthropoda</taxon>
        <taxon>Hexapoda</taxon>
        <taxon>Insecta</taxon>
        <taxon>Pterygota</taxon>
        <taxon>Neoptera</taxon>
        <taxon>Endopterygota</taxon>
        <taxon>Diptera</taxon>
        <taxon>Nematocera</taxon>
        <taxon>Culicoidea</taxon>
        <taxon>Culicidae</taxon>
        <taxon>Culicinae</taxon>
        <taxon>Culicini</taxon>
        <taxon>Culex</taxon>
        <taxon>Culex</taxon>
    </lineage>
</organism>
<dbReference type="SMART" id="SM00718">
    <property type="entry name" value="DM4_12"/>
    <property type="match status" value="1"/>
</dbReference>
<dbReference type="PANTHER" id="PTHR21398">
    <property type="entry name" value="AGAP007094-PA"/>
    <property type="match status" value="1"/>
</dbReference>
<dbReference type="HOGENOM" id="CLU_984341_0_0_1"/>
<dbReference type="AlphaFoldDB" id="B0W017"/>
<evidence type="ECO:0000313" key="4">
    <source>
        <dbReference type="EnsemblMetazoa" id="CPIJ000381-PA"/>
    </source>
</evidence>
<dbReference type="eggNOG" id="ENOG502S9JV">
    <property type="taxonomic scope" value="Eukaryota"/>
</dbReference>
<gene>
    <name evidence="4" type="primary">6031218</name>
    <name evidence="3" type="ORF">CpipJ_CPIJ000381</name>
</gene>
<name>B0W017_CULQU</name>
<proteinExistence type="predicted"/>
<reference evidence="4" key="2">
    <citation type="submission" date="2020-05" db="UniProtKB">
        <authorList>
            <consortium name="EnsemblMetazoa"/>
        </authorList>
    </citation>
    <scope>IDENTIFICATION</scope>
    <source>
        <strain evidence="4">JHB</strain>
    </source>
</reference>
<feature type="compositionally biased region" description="Basic residues" evidence="1">
    <location>
        <begin position="54"/>
        <end position="68"/>
    </location>
</feature>
<reference evidence="3" key="1">
    <citation type="submission" date="2007-03" db="EMBL/GenBank/DDBJ databases">
        <title>Annotation of Culex pipiens quinquefasciatus.</title>
        <authorList>
            <consortium name="The Broad Institute Genome Sequencing Platform"/>
            <person name="Atkinson P.W."/>
            <person name="Hemingway J."/>
            <person name="Christensen B.M."/>
            <person name="Higgs S."/>
            <person name="Kodira C."/>
            <person name="Hannick L."/>
            <person name="Megy K."/>
            <person name="O'Leary S."/>
            <person name="Pearson M."/>
            <person name="Haas B.J."/>
            <person name="Mauceli E."/>
            <person name="Wortman J.R."/>
            <person name="Lee N.H."/>
            <person name="Guigo R."/>
            <person name="Stanke M."/>
            <person name="Alvarado L."/>
            <person name="Amedeo P."/>
            <person name="Antoine C.H."/>
            <person name="Arensburger P."/>
            <person name="Bidwell S.L."/>
            <person name="Crawford M."/>
            <person name="Camaro F."/>
            <person name="Devon K."/>
            <person name="Engels R."/>
            <person name="Hammond M."/>
            <person name="Howarth C."/>
            <person name="Koehrsen M."/>
            <person name="Lawson D."/>
            <person name="Montgomery P."/>
            <person name="Nene V."/>
            <person name="Nusbaum C."/>
            <person name="Puiu D."/>
            <person name="Romero-Severson J."/>
            <person name="Severson D.W."/>
            <person name="Shumway M."/>
            <person name="Sisk P."/>
            <person name="Stolte C."/>
            <person name="Zeng Q."/>
            <person name="Eisenstadt E."/>
            <person name="Fraser-Liggett C."/>
            <person name="Strausberg R."/>
            <person name="Galagan J."/>
            <person name="Birren B."/>
            <person name="Collins F.H."/>
        </authorList>
    </citation>
    <scope>NUCLEOTIDE SEQUENCE [LARGE SCALE GENOMIC DNA]</scope>
    <source>
        <strain evidence="3">JHB</strain>
    </source>
</reference>
<dbReference type="EMBL" id="DS231816">
    <property type="protein sequence ID" value="EDS37589.1"/>
    <property type="molecule type" value="Genomic_DNA"/>
</dbReference>
<dbReference type="KEGG" id="cqu:CpipJ_CPIJ000381"/>
<feature type="chain" id="PRO_5014566388" evidence="2">
    <location>
        <begin position="20"/>
        <end position="283"/>
    </location>
</feature>
<evidence type="ECO:0000256" key="1">
    <source>
        <dbReference type="SAM" id="MobiDB-lite"/>
    </source>
</evidence>
<sequence>MAQHAAALAIMVVVVVVHSKVPLRQSKSQVQNGPKSRAAGRLLEKPSRAPSGRKIARQRAERKKKNKPAQRAGEKEIRTHGHTPAKNKTLVRAPAHYTDSTRWEESNKNATNWSPLVMPNGGVAKLLVGFVAPVRWGHTLRRLLNMAINIQANYAIPAAIIWPHPESIFKNRLNEGSYEDRSRAQLYQLMKRMFHNFGRKGRECVLRTICEVAESPLKHNGMIGEILDVVFTPYDSDDIEEVYHQAKLNGASGLDCVETYKDCPLGHGLLEQITLLFHKYEVQ</sequence>
<protein>
    <submittedName>
        <fullName evidence="3 4">Uncharacterized protein</fullName>
    </submittedName>
</protein>
<dbReference type="Proteomes" id="UP000002320">
    <property type="component" value="Unassembled WGS sequence"/>
</dbReference>
<keyword evidence="2" id="KW-0732">Signal</keyword>
<accession>B0W017</accession>
<evidence type="ECO:0000256" key="2">
    <source>
        <dbReference type="SAM" id="SignalP"/>
    </source>
</evidence>
<dbReference type="EnsemblMetazoa" id="CPIJ000381-RA">
    <property type="protein sequence ID" value="CPIJ000381-PA"/>
    <property type="gene ID" value="CPIJ000381"/>
</dbReference>
<dbReference type="VEuPathDB" id="VectorBase:CQUJHB008317"/>
<dbReference type="InterPro" id="IPR006631">
    <property type="entry name" value="DM4_12"/>
</dbReference>
<dbReference type="STRING" id="7176.B0W017"/>
<dbReference type="OrthoDB" id="6358587at2759"/>
<feature type="signal peptide" evidence="2">
    <location>
        <begin position="1"/>
        <end position="19"/>
    </location>
</feature>
<keyword evidence="5" id="KW-1185">Reference proteome</keyword>
<evidence type="ECO:0000313" key="3">
    <source>
        <dbReference type="EMBL" id="EDS37589.1"/>
    </source>
</evidence>
<feature type="compositionally biased region" description="Polar residues" evidence="1">
    <location>
        <begin position="25"/>
        <end position="34"/>
    </location>
</feature>
<dbReference type="PANTHER" id="PTHR21398:SF11">
    <property type="entry name" value="HDC15381-RELATED"/>
    <property type="match status" value="1"/>
</dbReference>
<feature type="region of interest" description="Disordered" evidence="1">
    <location>
        <begin position="25"/>
        <end position="84"/>
    </location>
</feature>
<dbReference type="InParanoid" id="B0W017"/>
<evidence type="ECO:0000313" key="5">
    <source>
        <dbReference type="Proteomes" id="UP000002320"/>
    </source>
</evidence>